<protein>
    <recommendedName>
        <fullName evidence="8">WSC domain-containing protein</fullName>
    </recommendedName>
</protein>
<feature type="signal peptide" evidence="7">
    <location>
        <begin position="1"/>
        <end position="21"/>
    </location>
</feature>
<dbReference type="InterPro" id="IPR051836">
    <property type="entry name" value="Kremen_rcpt"/>
</dbReference>
<feature type="domain" description="WSC" evidence="8">
    <location>
        <begin position="46"/>
        <end position="146"/>
    </location>
</feature>
<dbReference type="PANTHER" id="PTHR24269">
    <property type="entry name" value="KREMEN PROTEIN"/>
    <property type="match status" value="1"/>
</dbReference>
<comment type="subcellular location">
    <subcellularLocation>
        <location evidence="1">Membrane</location>
        <topology evidence="1">Single-pass membrane protein</topology>
    </subcellularLocation>
</comment>
<sequence>MLAIQGLFYCISLFSFVGVQADFGFPSFGGNTSVLPSTWMYGVTAGSLGGICWQDAESTTSPGINFLLGPSFINTTSMTVEMCVNICEEQNYRIAGLHDGVKCVCANSFNPDTGFESDDGECVIPCVGNPAEACGGIAAEDGNFPLASVYTKNDGRCNMLGGLLNVVAVGDWRFIYWFNDTIGARALKHNAVDLHPGLPRGNLTIEACDFSLQGWNSRMNVVRHLRATT</sequence>
<evidence type="ECO:0000259" key="8">
    <source>
        <dbReference type="PROSITE" id="PS51212"/>
    </source>
</evidence>
<reference evidence="9 10" key="1">
    <citation type="submission" date="2014-06" db="EMBL/GenBank/DDBJ databases">
        <title>Evolutionary Origins and Diversification of the Mycorrhizal Mutualists.</title>
        <authorList>
            <consortium name="DOE Joint Genome Institute"/>
            <consortium name="Mycorrhizal Genomics Consortium"/>
            <person name="Kohler A."/>
            <person name="Kuo A."/>
            <person name="Nagy L.G."/>
            <person name="Floudas D."/>
            <person name="Copeland A."/>
            <person name="Barry K.W."/>
            <person name="Cichocki N."/>
            <person name="Veneault-Fourrey C."/>
            <person name="LaButti K."/>
            <person name="Lindquist E.A."/>
            <person name="Lipzen A."/>
            <person name="Lundell T."/>
            <person name="Morin E."/>
            <person name="Murat C."/>
            <person name="Riley R."/>
            <person name="Ohm R."/>
            <person name="Sun H."/>
            <person name="Tunlid A."/>
            <person name="Henrissat B."/>
            <person name="Grigoriev I.V."/>
            <person name="Hibbett D.S."/>
            <person name="Martin F."/>
        </authorList>
    </citation>
    <scope>NUCLEOTIDE SEQUENCE [LARGE SCALE GENOMIC DNA]</scope>
    <source>
        <strain evidence="9 10">SS14</strain>
    </source>
</reference>
<feature type="chain" id="PRO_5002214618" description="WSC domain-containing protein" evidence="7">
    <location>
        <begin position="22"/>
        <end position="229"/>
    </location>
</feature>
<dbReference type="HOGENOM" id="CLU_1210452_0_0_1"/>
<evidence type="ECO:0000256" key="6">
    <source>
        <dbReference type="ARBA" id="ARBA00023180"/>
    </source>
</evidence>
<evidence type="ECO:0000256" key="4">
    <source>
        <dbReference type="ARBA" id="ARBA00022989"/>
    </source>
</evidence>
<keyword evidence="5" id="KW-0472">Membrane</keyword>
<dbReference type="EMBL" id="KN837198">
    <property type="protein sequence ID" value="KIJ34557.1"/>
    <property type="molecule type" value="Genomic_DNA"/>
</dbReference>
<evidence type="ECO:0000256" key="3">
    <source>
        <dbReference type="ARBA" id="ARBA00022729"/>
    </source>
</evidence>
<dbReference type="PANTHER" id="PTHR24269:SF16">
    <property type="entry name" value="PROTEIN SLG1"/>
    <property type="match status" value="1"/>
</dbReference>
<dbReference type="SMART" id="SM00321">
    <property type="entry name" value="WSC"/>
    <property type="match status" value="1"/>
</dbReference>
<evidence type="ECO:0000256" key="2">
    <source>
        <dbReference type="ARBA" id="ARBA00022692"/>
    </source>
</evidence>
<keyword evidence="10" id="KW-1185">Reference proteome</keyword>
<dbReference type="OrthoDB" id="5985073at2759"/>
<dbReference type="AlphaFoldDB" id="A0A0C9UZ40"/>
<keyword evidence="2" id="KW-0812">Transmembrane</keyword>
<evidence type="ECO:0000256" key="7">
    <source>
        <dbReference type="SAM" id="SignalP"/>
    </source>
</evidence>
<organism evidence="9 10">
    <name type="scientific">Sphaerobolus stellatus (strain SS14)</name>
    <dbReference type="NCBI Taxonomy" id="990650"/>
    <lineage>
        <taxon>Eukaryota</taxon>
        <taxon>Fungi</taxon>
        <taxon>Dikarya</taxon>
        <taxon>Basidiomycota</taxon>
        <taxon>Agaricomycotina</taxon>
        <taxon>Agaricomycetes</taxon>
        <taxon>Phallomycetidae</taxon>
        <taxon>Geastrales</taxon>
        <taxon>Sphaerobolaceae</taxon>
        <taxon>Sphaerobolus</taxon>
    </lineage>
</organism>
<proteinExistence type="predicted"/>
<dbReference type="GO" id="GO:0005886">
    <property type="term" value="C:plasma membrane"/>
    <property type="evidence" value="ECO:0007669"/>
    <property type="project" value="TreeGrafter"/>
</dbReference>
<keyword evidence="6" id="KW-0325">Glycoprotein</keyword>
<dbReference type="Proteomes" id="UP000054279">
    <property type="component" value="Unassembled WGS sequence"/>
</dbReference>
<dbReference type="Pfam" id="PF01822">
    <property type="entry name" value="WSC"/>
    <property type="match status" value="1"/>
</dbReference>
<evidence type="ECO:0000313" key="9">
    <source>
        <dbReference type="EMBL" id="KIJ34557.1"/>
    </source>
</evidence>
<dbReference type="InterPro" id="IPR002889">
    <property type="entry name" value="WSC_carb-bd"/>
</dbReference>
<evidence type="ECO:0000313" key="10">
    <source>
        <dbReference type="Proteomes" id="UP000054279"/>
    </source>
</evidence>
<accession>A0A0C9UZ40</accession>
<name>A0A0C9UZ40_SPHS4</name>
<keyword evidence="3 7" id="KW-0732">Signal</keyword>
<evidence type="ECO:0000256" key="1">
    <source>
        <dbReference type="ARBA" id="ARBA00004167"/>
    </source>
</evidence>
<evidence type="ECO:0000256" key="5">
    <source>
        <dbReference type="ARBA" id="ARBA00023136"/>
    </source>
</evidence>
<keyword evidence="4" id="KW-1133">Transmembrane helix</keyword>
<dbReference type="PROSITE" id="PS51212">
    <property type="entry name" value="WSC"/>
    <property type="match status" value="1"/>
</dbReference>
<gene>
    <name evidence="9" type="ORF">M422DRAFT_263338</name>
</gene>